<evidence type="ECO:0000313" key="1">
    <source>
        <dbReference type="EMBL" id="CAB4038464.1"/>
    </source>
</evidence>
<keyword evidence="2" id="KW-1185">Reference proteome</keyword>
<dbReference type="AlphaFoldDB" id="A0A7D9LSR5"/>
<dbReference type="Proteomes" id="UP001152795">
    <property type="component" value="Unassembled WGS sequence"/>
</dbReference>
<gene>
    <name evidence="1" type="ORF">PACLA_8A077321</name>
</gene>
<comment type="caution">
    <text evidence="1">The sequence shown here is derived from an EMBL/GenBank/DDBJ whole genome shotgun (WGS) entry which is preliminary data.</text>
</comment>
<accession>A0A7D9LSR5</accession>
<sequence length="623" mass="70475">MSAIVSGVLNSTIGLLCSKLRDYTAKRLNEGDANDEKCRQIIVRELDDIKSKLDGLSRKDLLASLSFFKEGVTRLYTSLETSVESCDGPSTSQAPVEDQSEVEGATAMIPVTQAEHDIVQRISELSDLIGNLKIASQDRYKSAKESLKEAKRLATEAFNNAALSSEDRLMASKLRIASRILECLDDPEAAVRDCLLYLKELHDLPAVQAMFSVWYDSGKGITSRLRARFNKKKRNVNVDSIQMINALLIDLATKFTNISMGSGCLSWPTIKIGKEIYHPILNNNAVLGEREKNDMQFTWIWKLPERIDYHGCALTGNGEILSLRSNRISLTLTRKNGECELFCTIPSENDGDILNEIRCLAVDEHDNVYTVIEIPSCYENVPTKYKLLTFDANGNVKADRSLDITEETTRRLEMSVTKEGLIVIYCCERNTMYICDITNAKPDYEFLLPCKNVNPDDIHDFSFTVSDKNEIICTISKYENLKCFYMYIITMDGKLKRAVQVQAKHSEESEMSVVFNHVNETILVSLEKIYDDEYDYYGSDSDDSDDDDSDDDSDDDDESDDNNNRSTNIDFRKHDHTTIYSFSNTGELLNNFNIPDWYAQLISHPNGPIALMKHTKAVIIQML</sequence>
<reference evidence="1" key="1">
    <citation type="submission" date="2020-04" db="EMBL/GenBank/DDBJ databases">
        <authorList>
            <person name="Alioto T."/>
            <person name="Alioto T."/>
            <person name="Gomez Garrido J."/>
        </authorList>
    </citation>
    <scope>NUCLEOTIDE SEQUENCE</scope>
    <source>
        <strain evidence="1">A484AB</strain>
    </source>
</reference>
<protein>
    <submittedName>
        <fullName evidence="1">Uncharacterized protein</fullName>
    </submittedName>
</protein>
<name>A0A7D9LSR5_PARCT</name>
<dbReference type="EMBL" id="CACRXK020024242">
    <property type="protein sequence ID" value="CAB4038464.1"/>
    <property type="molecule type" value="Genomic_DNA"/>
</dbReference>
<evidence type="ECO:0000313" key="2">
    <source>
        <dbReference type="Proteomes" id="UP001152795"/>
    </source>
</evidence>
<proteinExistence type="predicted"/>
<organism evidence="1 2">
    <name type="scientific">Paramuricea clavata</name>
    <name type="common">Red gorgonian</name>
    <name type="synonym">Violescent sea-whip</name>
    <dbReference type="NCBI Taxonomy" id="317549"/>
    <lineage>
        <taxon>Eukaryota</taxon>
        <taxon>Metazoa</taxon>
        <taxon>Cnidaria</taxon>
        <taxon>Anthozoa</taxon>
        <taxon>Octocorallia</taxon>
        <taxon>Malacalcyonacea</taxon>
        <taxon>Plexauridae</taxon>
        <taxon>Paramuricea</taxon>
    </lineage>
</organism>